<evidence type="ECO:0000256" key="1">
    <source>
        <dbReference type="SAM" id="MobiDB-lite"/>
    </source>
</evidence>
<gene>
    <name evidence="2" type="ORF">g.872</name>
</gene>
<organism evidence="2">
    <name type="scientific">Graphocephala atropunctata</name>
    <dbReference type="NCBI Taxonomy" id="36148"/>
    <lineage>
        <taxon>Eukaryota</taxon>
        <taxon>Metazoa</taxon>
        <taxon>Ecdysozoa</taxon>
        <taxon>Arthropoda</taxon>
        <taxon>Hexapoda</taxon>
        <taxon>Insecta</taxon>
        <taxon>Pterygota</taxon>
        <taxon>Neoptera</taxon>
        <taxon>Paraneoptera</taxon>
        <taxon>Hemiptera</taxon>
        <taxon>Auchenorrhyncha</taxon>
        <taxon>Membracoidea</taxon>
        <taxon>Cicadellidae</taxon>
        <taxon>Cicadellinae</taxon>
        <taxon>Cicadellini</taxon>
        <taxon>Graphocephala</taxon>
    </lineage>
</organism>
<sequence>IHERVKKTESASNLSTNEWTPSVEVEIKERETSKDTLTEIGSSERDFLDSFVEEQEIDEPDLKVRRNPSRGKKIPIRYCNKDTIVYTAAKRHKEPTTVNEAFSAPESKHWKSAMREEY</sequence>
<dbReference type="AlphaFoldDB" id="A0A1B6MN31"/>
<protein>
    <submittedName>
        <fullName evidence="2">Uncharacterized protein</fullName>
    </submittedName>
</protein>
<feature type="compositionally biased region" description="Polar residues" evidence="1">
    <location>
        <begin position="10"/>
        <end position="20"/>
    </location>
</feature>
<feature type="region of interest" description="Disordered" evidence="1">
    <location>
        <begin position="92"/>
        <end position="118"/>
    </location>
</feature>
<accession>A0A1B6MN31</accession>
<name>A0A1B6MN31_9HEMI</name>
<feature type="non-terminal residue" evidence="2">
    <location>
        <position position="118"/>
    </location>
</feature>
<feature type="compositionally biased region" description="Basic and acidic residues" evidence="1">
    <location>
        <begin position="25"/>
        <end position="36"/>
    </location>
</feature>
<evidence type="ECO:0000313" key="2">
    <source>
        <dbReference type="EMBL" id="JAT37357.1"/>
    </source>
</evidence>
<dbReference type="EMBL" id="GEBQ01002620">
    <property type="protein sequence ID" value="JAT37357.1"/>
    <property type="molecule type" value="Transcribed_RNA"/>
</dbReference>
<feature type="region of interest" description="Disordered" evidence="1">
    <location>
        <begin position="1"/>
        <end position="36"/>
    </location>
</feature>
<feature type="compositionally biased region" description="Basic and acidic residues" evidence="1">
    <location>
        <begin position="106"/>
        <end position="118"/>
    </location>
</feature>
<reference evidence="2" key="1">
    <citation type="submission" date="2015-11" db="EMBL/GenBank/DDBJ databases">
        <title>De novo transcriptome assembly of four potential Pierce s Disease insect vectors from Arizona vineyards.</title>
        <authorList>
            <person name="Tassone E.E."/>
        </authorList>
    </citation>
    <scope>NUCLEOTIDE SEQUENCE</scope>
</reference>
<feature type="non-terminal residue" evidence="2">
    <location>
        <position position="1"/>
    </location>
</feature>
<proteinExistence type="predicted"/>